<keyword evidence="2" id="KW-0732">Signal</keyword>
<dbReference type="PRINTS" id="PR01607">
    <property type="entry name" value="APYRASEFAMLY"/>
</dbReference>
<name>A0A9P6YDA5_RHIOR</name>
<dbReference type="InterPro" id="IPR029052">
    <property type="entry name" value="Metallo-depent_PP-like"/>
</dbReference>
<dbReference type="PANTHER" id="PTHR11575">
    <property type="entry name" value="5'-NUCLEOTIDASE-RELATED"/>
    <property type="match status" value="1"/>
</dbReference>
<evidence type="ECO:0000256" key="2">
    <source>
        <dbReference type="ARBA" id="ARBA00022729"/>
    </source>
</evidence>
<dbReference type="Pfam" id="PF00149">
    <property type="entry name" value="Metallophos"/>
    <property type="match status" value="1"/>
</dbReference>
<proteinExistence type="inferred from homology"/>
<dbReference type="SUPFAM" id="SSF56300">
    <property type="entry name" value="Metallo-dependent phosphatases"/>
    <property type="match status" value="1"/>
</dbReference>
<dbReference type="GO" id="GO:0009166">
    <property type="term" value="P:nucleotide catabolic process"/>
    <property type="evidence" value="ECO:0007669"/>
    <property type="project" value="InterPro"/>
</dbReference>
<dbReference type="InterPro" id="IPR036907">
    <property type="entry name" value="5'-Nucleotdase_C_sf"/>
</dbReference>
<protein>
    <recommendedName>
        <fullName evidence="8">5'-nucleotidase</fullName>
    </recommendedName>
</protein>
<feature type="compositionally biased region" description="Basic and acidic residues" evidence="3">
    <location>
        <begin position="472"/>
        <end position="481"/>
    </location>
</feature>
<dbReference type="Gene3D" id="3.90.780.10">
    <property type="entry name" value="5'-Nucleotidase, C-terminal domain"/>
    <property type="match status" value="1"/>
</dbReference>
<dbReference type="SUPFAM" id="SSF55816">
    <property type="entry name" value="5'-nucleotidase (syn. UDP-sugar hydrolase), C-terminal domain"/>
    <property type="match status" value="1"/>
</dbReference>
<dbReference type="InterPro" id="IPR006179">
    <property type="entry name" value="5_nucleotidase/apyrase"/>
</dbReference>
<dbReference type="OrthoDB" id="10252235at2759"/>
<comment type="similarity">
    <text evidence="1">Belongs to the 5'-nucleotidase family.</text>
</comment>
<evidence type="ECO:0000256" key="3">
    <source>
        <dbReference type="SAM" id="MobiDB-lite"/>
    </source>
</evidence>
<dbReference type="EMBL" id="JAANIT010000660">
    <property type="protein sequence ID" value="KAG1545541.1"/>
    <property type="molecule type" value="Genomic_DNA"/>
</dbReference>
<dbReference type="AlphaFoldDB" id="A0A9P6YDA5"/>
<organism evidence="6 7">
    <name type="scientific">Rhizopus oryzae</name>
    <name type="common">Mucormycosis agent</name>
    <name type="synonym">Rhizopus arrhizus var. delemar</name>
    <dbReference type="NCBI Taxonomy" id="64495"/>
    <lineage>
        <taxon>Eukaryota</taxon>
        <taxon>Fungi</taxon>
        <taxon>Fungi incertae sedis</taxon>
        <taxon>Mucoromycota</taxon>
        <taxon>Mucoromycotina</taxon>
        <taxon>Mucoromycetes</taxon>
        <taxon>Mucorales</taxon>
        <taxon>Mucorineae</taxon>
        <taxon>Rhizopodaceae</taxon>
        <taxon>Rhizopus</taxon>
    </lineage>
</organism>
<dbReference type="Proteomes" id="UP000717996">
    <property type="component" value="Unassembled WGS sequence"/>
</dbReference>
<evidence type="ECO:0008006" key="8">
    <source>
        <dbReference type="Google" id="ProtNLM"/>
    </source>
</evidence>
<dbReference type="PANTHER" id="PTHR11575:SF48">
    <property type="entry name" value="5'-NUCLEOTIDASE"/>
    <property type="match status" value="1"/>
</dbReference>
<dbReference type="InterPro" id="IPR004843">
    <property type="entry name" value="Calcineurin-like_PHP"/>
</dbReference>
<accession>A0A9P6YDA5</accession>
<evidence type="ECO:0000256" key="1">
    <source>
        <dbReference type="ARBA" id="ARBA00006654"/>
    </source>
</evidence>
<evidence type="ECO:0000259" key="4">
    <source>
        <dbReference type="Pfam" id="PF00149"/>
    </source>
</evidence>
<evidence type="ECO:0000313" key="6">
    <source>
        <dbReference type="EMBL" id="KAG1545541.1"/>
    </source>
</evidence>
<dbReference type="InterPro" id="IPR008334">
    <property type="entry name" value="5'-Nucleotdase_C"/>
</dbReference>
<evidence type="ECO:0000313" key="7">
    <source>
        <dbReference type="Proteomes" id="UP000717996"/>
    </source>
</evidence>
<dbReference type="GO" id="GO:0016787">
    <property type="term" value="F:hydrolase activity"/>
    <property type="evidence" value="ECO:0007669"/>
    <property type="project" value="InterPro"/>
</dbReference>
<reference evidence="6" key="1">
    <citation type="journal article" date="2020" name="Microb. Genom.">
        <title>Genetic diversity of clinical and environmental Mucorales isolates obtained from an investigation of mucormycosis cases among solid organ transplant recipients.</title>
        <authorList>
            <person name="Nguyen M.H."/>
            <person name="Kaul D."/>
            <person name="Muto C."/>
            <person name="Cheng S.J."/>
            <person name="Richter R.A."/>
            <person name="Bruno V.M."/>
            <person name="Liu G."/>
            <person name="Beyhan S."/>
            <person name="Sundermann A.J."/>
            <person name="Mounaud S."/>
            <person name="Pasculle A.W."/>
            <person name="Nierman W.C."/>
            <person name="Driscoll E."/>
            <person name="Cumbie R."/>
            <person name="Clancy C.J."/>
            <person name="Dupont C.L."/>
        </authorList>
    </citation>
    <scope>NUCLEOTIDE SEQUENCE</scope>
    <source>
        <strain evidence="6">GL16</strain>
    </source>
</reference>
<comment type="caution">
    <text evidence="6">The sequence shown here is derived from an EMBL/GenBank/DDBJ whole genome shotgun (WGS) entry which is preliminary data.</text>
</comment>
<feature type="domain" description="5'-Nucleotidase C-terminal" evidence="5">
    <location>
        <begin position="317"/>
        <end position="512"/>
    </location>
</feature>
<gene>
    <name evidence="6" type="ORF">G6F51_005413</name>
</gene>
<feature type="domain" description="Calcineurin-like phosphoesterase" evidence="4">
    <location>
        <begin position="6"/>
        <end position="213"/>
    </location>
</feature>
<dbReference type="Pfam" id="PF02872">
    <property type="entry name" value="5_nucleotid_C"/>
    <property type="match status" value="1"/>
</dbReference>
<dbReference type="Gene3D" id="3.60.21.10">
    <property type="match status" value="1"/>
</dbReference>
<sequence>MTLLEVVHFNDVYHVSPSKEEPVGGASRFATKINETLSEHKPLVLFSGDAFNPSLEGTVTRGSHMPGILNQLHITAACLGNHDFDFGMPQLGKLIRQTQFPWLLSNVLNQENDVADPIVKRYLVIEHEGLRIGLIGLVEKEWILTIPSFPPELTYHDFIEVAKDLSSQLKDPNGPHRVDIVIALTHMRVPNDLKLANACKDEVDLILGGHDHFYYISKSIDIVGDAWSREENLKDVGFDPEKDIEDTDRLRVVKSGTDFREFSLLKLEIETNEEGKKYVKTMSAERKVIDSSVEVDEETERLVVQVAQQVSAKTNKPIGYTTVPLDGRSMSVRTEETNLGNLTADLMLMYYRMLPEPAEIGFCVGGTIRNDGVIEAGEVTFGDILTTFPFSDPVVVIRVTGQQLWDALENSVSEYPKQEGRFPQLAGIRLEWNPDSPPGSRVRKVYTVRHTASSPHPTHKRSRSLALPVTDQSHHQERYDPENMDPLDLEREYVVATRQYLVGGYDGYDAFKVPDEQIIVDEESGVLVSTLYRRFFLGLKYINAFREYHADQAHDRVKKLVASAAAHWRTVALQFKRHNHPDDGRDCDCETNSQDGRSFLNSDIKERAHYHTSRESISDAFEDSGRGHPACIAAEEEEHEEEGKYDENHEQSWVKRWCSISPVVEAQKYQELRHIYGKAGGSEYDERVDSLTGEKYQVMKALGDQLGLPGTPAADILSKLGKPDEMTPSLEHGQVSIQTMPGPMIPESASTANEHGGQVPFYFVYNLVPKKSYLYFKIDPIKETVITSDWNNSL</sequence>
<evidence type="ECO:0000259" key="5">
    <source>
        <dbReference type="Pfam" id="PF02872"/>
    </source>
</evidence>
<feature type="region of interest" description="Disordered" evidence="3">
    <location>
        <begin position="450"/>
        <end position="483"/>
    </location>
</feature>